<dbReference type="PANTHER" id="PTHR13593:SF143">
    <property type="entry name" value="PHOSPHATIDYLINOSITOL-SPECIFIC PHOSPHOLIPASE C X DOMAIN-CONTAINING PROTEIN"/>
    <property type="match status" value="1"/>
</dbReference>
<dbReference type="Gene3D" id="3.20.20.190">
    <property type="entry name" value="Phosphatidylinositol (PI) phosphodiesterase"/>
    <property type="match status" value="1"/>
</dbReference>
<dbReference type="STRING" id="490622.A0A395NCZ2"/>
<feature type="chain" id="PRO_5017397744" evidence="1">
    <location>
        <begin position="22"/>
        <end position="602"/>
    </location>
</feature>
<name>A0A395NCZ2_TRIAR</name>
<gene>
    <name evidence="2" type="ORF">TARUN_8394</name>
</gene>
<dbReference type="PROSITE" id="PS50007">
    <property type="entry name" value="PIPLC_X_DOMAIN"/>
    <property type="match status" value="1"/>
</dbReference>
<dbReference type="InterPro" id="IPR051057">
    <property type="entry name" value="PI-PLC_domain"/>
</dbReference>
<dbReference type="GO" id="GO:0006629">
    <property type="term" value="P:lipid metabolic process"/>
    <property type="evidence" value="ECO:0007669"/>
    <property type="project" value="InterPro"/>
</dbReference>
<keyword evidence="1" id="KW-0732">Signal</keyword>
<dbReference type="PANTHER" id="PTHR13593">
    <property type="match status" value="1"/>
</dbReference>
<dbReference type="InterPro" id="IPR017946">
    <property type="entry name" value="PLC-like_Pdiesterase_TIM-brl"/>
</dbReference>
<sequence>MRRNNLFTVVSLGWLFALGGADVNGLCNPQNLTYSNETPPNGTYMPWNLIDDINSVPGSRQYITIVNLTPHRFILKDTHSYQMDVFDWGDVPQGHARQNTVVYTDKFGAFPVDDNGEAYYAIDGTNKTFVVRATTHIPDANPLRTVIDLTGMGQGQREYLDPAEQSPVTLVITGSDGYGFITSIRYGAGNWMKNIYDVIKDRQIQHVVMPGTHDSGMSTISGKILGGGISENTQTQGINIYDQLWAGARYFDLRIGSVHSVPDNSNYSFWTMHVNDETAEIALGNTGESLDSIISEINQFTAESPGEVIFFHVRYLIGIREVPSLGPIYWTSQIVNDFFSKLRGVNNRCGNLDTSNTFNKKPASYFMDQNGGNGCVIFLLAGDLQSGVPQDSVSDGIYQANRLSIADDWSNLGNTQPMAEDQASDWKGVIRGGSTDTFHISQWLVSADIFTTTFYTIEGLGILPTNPALYWMGVNNMTPQSWPTVILTDYIGVVVKGQHNWDQLSAELYTLAIGLNLYMISENCDVSAKASPLVSGISSGLRMTRLSKSWNGIVFANGTVNNKPPPHFHPGRVEILKKGTRFLNGTVLGEDIVNPDFNSTIV</sequence>
<reference evidence="2 3" key="1">
    <citation type="journal article" date="2018" name="PLoS Pathog.">
        <title>Evolution of structural diversity of trichothecenes, a family of toxins produced by plant pathogenic and entomopathogenic fungi.</title>
        <authorList>
            <person name="Proctor R.H."/>
            <person name="McCormick S.P."/>
            <person name="Kim H.S."/>
            <person name="Cardoza R.E."/>
            <person name="Stanley A.M."/>
            <person name="Lindo L."/>
            <person name="Kelly A."/>
            <person name="Brown D.W."/>
            <person name="Lee T."/>
            <person name="Vaughan M.M."/>
            <person name="Alexander N.J."/>
            <person name="Busman M."/>
            <person name="Gutierrez S."/>
        </authorList>
    </citation>
    <scope>NUCLEOTIDE SEQUENCE [LARGE SCALE GENOMIC DNA]</scope>
    <source>
        <strain evidence="2 3">IBT 40837</strain>
    </source>
</reference>
<dbReference type="OrthoDB" id="1046782at2759"/>
<dbReference type="Proteomes" id="UP000266272">
    <property type="component" value="Unassembled WGS sequence"/>
</dbReference>
<accession>A0A395NCZ2</accession>
<organism evidence="2 3">
    <name type="scientific">Trichoderma arundinaceum</name>
    <dbReference type="NCBI Taxonomy" id="490622"/>
    <lineage>
        <taxon>Eukaryota</taxon>
        <taxon>Fungi</taxon>
        <taxon>Dikarya</taxon>
        <taxon>Ascomycota</taxon>
        <taxon>Pezizomycotina</taxon>
        <taxon>Sordariomycetes</taxon>
        <taxon>Hypocreomycetidae</taxon>
        <taxon>Hypocreales</taxon>
        <taxon>Hypocreaceae</taxon>
        <taxon>Trichoderma</taxon>
    </lineage>
</organism>
<evidence type="ECO:0000313" key="2">
    <source>
        <dbReference type="EMBL" id="RFU73849.1"/>
    </source>
</evidence>
<evidence type="ECO:0000313" key="3">
    <source>
        <dbReference type="Proteomes" id="UP000266272"/>
    </source>
</evidence>
<evidence type="ECO:0000256" key="1">
    <source>
        <dbReference type="SAM" id="SignalP"/>
    </source>
</evidence>
<proteinExistence type="predicted"/>
<dbReference type="SUPFAM" id="SSF51695">
    <property type="entry name" value="PLC-like phosphodiesterases"/>
    <property type="match status" value="1"/>
</dbReference>
<feature type="signal peptide" evidence="1">
    <location>
        <begin position="1"/>
        <end position="21"/>
    </location>
</feature>
<comment type="caution">
    <text evidence="2">The sequence shown here is derived from an EMBL/GenBank/DDBJ whole genome shotgun (WGS) entry which is preliminary data.</text>
</comment>
<dbReference type="GO" id="GO:0008081">
    <property type="term" value="F:phosphoric diester hydrolase activity"/>
    <property type="evidence" value="ECO:0007669"/>
    <property type="project" value="InterPro"/>
</dbReference>
<keyword evidence="3" id="KW-1185">Reference proteome</keyword>
<dbReference type="CDD" id="cd08621">
    <property type="entry name" value="PI-PLCXDc_like_2"/>
    <property type="match status" value="1"/>
</dbReference>
<protein>
    <submittedName>
        <fullName evidence="2">Uncharacterized protein</fullName>
    </submittedName>
</protein>
<dbReference type="EMBL" id="PXOA01000597">
    <property type="protein sequence ID" value="RFU73849.1"/>
    <property type="molecule type" value="Genomic_DNA"/>
</dbReference>
<dbReference type="AlphaFoldDB" id="A0A395NCZ2"/>